<dbReference type="GO" id="GO:0030246">
    <property type="term" value="F:carbohydrate binding"/>
    <property type="evidence" value="ECO:0007669"/>
    <property type="project" value="InterPro"/>
</dbReference>
<dbReference type="Pfam" id="PF03422">
    <property type="entry name" value="CBM_6"/>
    <property type="match status" value="1"/>
</dbReference>
<name>A0A6G1U5S9_9BACT</name>
<dbReference type="InterPro" id="IPR005084">
    <property type="entry name" value="CBM6"/>
</dbReference>
<dbReference type="EMBL" id="VZCB01000099">
    <property type="protein sequence ID" value="MQN82121.1"/>
    <property type="molecule type" value="Genomic_DNA"/>
</dbReference>
<dbReference type="AlphaFoldDB" id="A0A6G1U5S9"/>
<sequence length="175" mass="19022">MVEAFDTAPKSDQKALRVGAGETLLVRCEAIDEDEPSVIYQAENAVLSSGAEHAYSIDGIGFGGNGFVRLPAFEGANVCWKSVNGKNGGEKTLRIRYSNGSCQDVNALLFVNGKLSTVKLKKTGGWDKYQYATVKVNLAAGTANELKLESRGNFQRINRVVYPLCAGYIDEFQIF</sequence>
<organism evidence="2 3">
    <name type="scientific">Segatella copri</name>
    <dbReference type="NCBI Taxonomy" id="165179"/>
    <lineage>
        <taxon>Bacteria</taxon>
        <taxon>Pseudomonadati</taxon>
        <taxon>Bacteroidota</taxon>
        <taxon>Bacteroidia</taxon>
        <taxon>Bacteroidales</taxon>
        <taxon>Prevotellaceae</taxon>
        <taxon>Segatella</taxon>
    </lineage>
</organism>
<protein>
    <submittedName>
        <fullName evidence="2">Carbohydrate-binding protein</fullName>
    </submittedName>
</protein>
<evidence type="ECO:0000313" key="3">
    <source>
        <dbReference type="Proteomes" id="UP000480425"/>
    </source>
</evidence>
<dbReference type="PROSITE" id="PS51175">
    <property type="entry name" value="CBM6"/>
    <property type="match status" value="1"/>
</dbReference>
<proteinExistence type="predicted"/>
<feature type="domain" description="CBM6" evidence="1">
    <location>
        <begin position="38"/>
        <end position="175"/>
    </location>
</feature>
<dbReference type="InterPro" id="IPR008979">
    <property type="entry name" value="Galactose-bd-like_sf"/>
</dbReference>
<dbReference type="SUPFAM" id="SSF49785">
    <property type="entry name" value="Galactose-binding domain-like"/>
    <property type="match status" value="1"/>
</dbReference>
<reference evidence="2 3" key="1">
    <citation type="submission" date="2019-09" db="EMBL/GenBank/DDBJ databases">
        <title>Distinct polysaccharide growth profiles of human intestinal Prevotella copri isolates.</title>
        <authorList>
            <person name="Fehlner-Peach H."/>
            <person name="Magnabosco C."/>
            <person name="Raghavan V."/>
            <person name="Scher J.U."/>
            <person name="Tett A."/>
            <person name="Cox L.M."/>
            <person name="Gottsegen C."/>
            <person name="Watters A."/>
            <person name="Wiltshire- Gordon J.D."/>
            <person name="Segata N."/>
            <person name="Bonneau R."/>
            <person name="Littman D.R."/>
        </authorList>
    </citation>
    <scope>NUCLEOTIDE SEQUENCE [LARGE SCALE GENOMIC DNA]</scope>
    <source>
        <strain evidence="3">iA622</strain>
    </source>
</reference>
<evidence type="ECO:0000259" key="1">
    <source>
        <dbReference type="PROSITE" id="PS51175"/>
    </source>
</evidence>
<comment type="caution">
    <text evidence="2">The sequence shown here is derived from an EMBL/GenBank/DDBJ whole genome shotgun (WGS) entry which is preliminary data.</text>
</comment>
<accession>A0A6G1U5S9</accession>
<evidence type="ECO:0000313" key="2">
    <source>
        <dbReference type="EMBL" id="MQN82121.1"/>
    </source>
</evidence>
<dbReference type="Proteomes" id="UP000480425">
    <property type="component" value="Unassembled WGS sequence"/>
</dbReference>
<dbReference type="Gene3D" id="2.60.120.260">
    <property type="entry name" value="Galactose-binding domain-like"/>
    <property type="match status" value="1"/>
</dbReference>
<gene>
    <name evidence="2" type="ORF">F7D73_14470</name>
</gene>